<dbReference type="AlphaFoldDB" id="A0A1G8XU97"/>
<dbReference type="EMBL" id="FNFV01000001">
    <property type="protein sequence ID" value="SDJ94026.1"/>
    <property type="molecule type" value="Genomic_DNA"/>
</dbReference>
<dbReference type="OrthoDB" id="7874863at2"/>
<dbReference type="RefSeq" id="WP_092497054.1">
    <property type="nucleotide sequence ID" value="NZ_FNFV01000001.1"/>
</dbReference>
<protein>
    <submittedName>
        <fullName evidence="1">Uncharacterized protein</fullName>
    </submittedName>
</protein>
<gene>
    <name evidence="1" type="ORF">SAMN05216257_10162</name>
</gene>
<dbReference type="Proteomes" id="UP000199328">
    <property type="component" value="Unassembled WGS sequence"/>
</dbReference>
<accession>A0A1G8XU97</accession>
<sequence length="65" mass="7341">MNTNVIHIDPAAIAEARSIVMRERRMALSEREWRHRLKGYGYALTDTARGRLITSLPHGTVIGPL</sequence>
<keyword evidence="2" id="KW-1185">Reference proteome</keyword>
<evidence type="ECO:0000313" key="2">
    <source>
        <dbReference type="Proteomes" id="UP000199328"/>
    </source>
</evidence>
<reference evidence="2" key="1">
    <citation type="submission" date="2016-10" db="EMBL/GenBank/DDBJ databases">
        <authorList>
            <person name="Varghese N."/>
            <person name="Submissions S."/>
        </authorList>
    </citation>
    <scope>NUCLEOTIDE SEQUENCE [LARGE SCALE GENOMIC DNA]</scope>
    <source>
        <strain evidence="2">CGMCC 1.10789</strain>
    </source>
</reference>
<proteinExistence type="predicted"/>
<organism evidence="1 2">
    <name type="scientific">Meinhardsimonia xiamenensis</name>
    <dbReference type="NCBI Taxonomy" id="990712"/>
    <lineage>
        <taxon>Bacteria</taxon>
        <taxon>Pseudomonadati</taxon>
        <taxon>Pseudomonadota</taxon>
        <taxon>Alphaproteobacteria</taxon>
        <taxon>Rhodobacterales</taxon>
        <taxon>Paracoccaceae</taxon>
        <taxon>Meinhardsimonia</taxon>
    </lineage>
</organism>
<evidence type="ECO:0000313" key="1">
    <source>
        <dbReference type="EMBL" id="SDJ94026.1"/>
    </source>
</evidence>
<name>A0A1G8XU97_9RHOB</name>